<name>A0AC61QMB1_9BACT</name>
<protein>
    <submittedName>
        <fullName evidence="1">Uncharacterized protein</fullName>
    </submittedName>
</protein>
<accession>A0AC61QMB1</accession>
<dbReference type="EMBL" id="SRZC01000025">
    <property type="protein sequence ID" value="TGX80490.1"/>
    <property type="molecule type" value="Genomic_DNA"/>
</dbReference>
<comment type="caution">
    <text evidence="1">The sequence shown here is derived from an EMBL/GenBank/DDBJ whole genome shotgun (WGS) entry which is preliminary data.</text>
</comment>
<organism evidence="1 2">
    <name type="scientific">Palleniella muris</name>
    <dbReference type="NCBI Taxonomy" id="3038145"/>
    <lineage>
        <taxon>Bacteria</taxon>
        <taxon>Pseudomonadati</taxon>
        <taxon>Bacteroidota</taxon>
        <taxon>Bacteroidia</taxon>
        <taxon>Bacteroidales</taxon>
        <taxon>Prevotellaceae</taxon>
        <taxon>Palleniella</taxon>
    </lineage>
</organism>
<dbReference type="Proteomes" id="UP000308886">
    <property type="component" value="Unassembled WGS sequence"/>
</dbReference>
<reference evidence="1" key="1">
    <citation type="submission" date="2019-04" db="EMBL/GenBank/DDBJ databases">
        <title>Microbes associate with the intestines of laboratory mice.</title>
        <authorList>
            <person name="Navarre W."/>
            <person name="Wong E."/>
            <person name="Huang K."/>
            <person name="Tropini C."/>
            <person name="Ng K."/>
            <person name="Yu B."/>
        </authorList>
    </citation>
    <scope>NUCLEOTIDE SEQUENCE</scope>
    <source>
        <strain evidence="1">NM73_A23</strain>
    </source>
</reference>
<evidence type="ECO:0000313" key="1">
    <source>
        <dbReference type="EMBL" id="TGX80490.1"/>
    </source>
</evidence>
<proteinExistence type="predicted"/>
<sequence length="83" mass="10004">MMRKFYKKSTPDGYVVVMMEEHTVKPLRCFGWNQSAAIEFCDMLNNRFWERKDYQINGWAKTFDINKKFSYPKLTSTGIQLHR</sequence>
<gene>
    <name evidence="1" type="ORF">E5358_12595</name>
</gene>
<keyword evidence="2" id="KW-1185">Reference proteome</keyword>
<evidence type="ECO:0000313" key="2">
    <source>
        <dbReference type="Proteomes" id="UP000308886"/>
    </source>
</evidence>